<dbReference type="EMBL" id="CAUYUJ010016983">
    <property type="protein sequence ID" value="CAK0870673.1"/>
    <property type="molecule type" value="Genomic_DNA"/>
</dbReference>
<evidence type="ECO:0000259" key="5">
    <source>
        <dbReference type="PROSITE" id="PS51192"/>
    </source>
</evidence>
<keyword evidence="1" id="KW-0547">Nucleotide-binding</keyword>
<evidence type="ECO:0000313" key="6">
    <source>
        <dbReference type="EMBL" id="CAK0870673.1"/>
    </source>
</evidence>
<evidence type="ECO:0000256" key="1">
    <source>
        <dbReference type="ARBA" id="ARBA00022741"/>
    </source>
</evidence>
<dbReference type="InterPro" id="IPR011545">
    <property type="entry name" value="DEAD/DEAH_box_helicase_dom"/>
</dbReference>
<dbReference type="InterPro" id="IPR014001">
    <property type="entry name" value="Helicase_ATP-bd"/>
</dbReference>
<dbReference type="CDD" id="cd17921">
    <property type="entry name" value="DEXHc_Ski2"/>
    <property type="match status" value="1"/>
</dbReference>
<keyword evidence="7" id="KW-1185">Reference proteome</keyword>
<accession>A0ABN9VC79</accession>
<dbReference type="Gene3D" id="3.40.50.300">
    <property type="entry name" value="P-loop containing nucleotide triphosphate hydrolases"/>
    <property type="match status" value="1"/>
</dbReference>
<dbReference type="Proteomes" id="UP001189429">
    <property type="component" value="Unassembled WGS sequence"/>
</dbReference>
<proteinExistence type="predicted"/>
<evidence type="ECO:0000256" key="2">
    <source>
        <dbReference type="ARBA" id="ARBA00022801"/>
    </source>
</evidence>
<dbReference type="PANTHER" id="PTHR12131">
    <property type="entry name" value="ATP-DEPENDENT RNA AND DNA HELICASE"/>
    <property type="match status" value="1"/>
</dbReference>
<evidence type="ECO:0000313" key="7">
    <source>
        <dbReference type="Proteomes" id="UP001189429"/>
    </source>
</evidence>
<dbReference type="SUPFAM" id="SSF52540">
    <property type="entry name" value="P-loop containing nucleoside triphosphate hydrolases"/>
    <property type="match status" value="1"/>
</dbReference>
<keyword evidence="4" id="KW-0067">ATP-binding</keyword>
<dbReference type="PANTHER" id="PTHR12131:SF1">
    <property type="entry name" value="ATP-DEPENDENT RNA HELICASE SUPV3L1, MITOCHONDRIAL-RELATED"/>
    <property type="match status" value="1"/>
</dbReference>
<dbReference type="Pfam" id="PF00270">
    <property type="entry name" value="DEAD"/>
    <property type="match status" value="1"/>
</dbReference>
<keyword evidence="2" id="KW-0378">Hydrolase</keyword>
<feature type="domain" description="Helicase ATP-binding" evidence="5">
    <location>
        <begin position="51"/>
        <end position="216"/>
    </location>
</feature>
<protein>
    <recommendedName>
        <fullName evidence="5">Helicase ATP-binding domain-containing protein</fullName>
    </recommendedName>
</protein>
<dbReference type="InterPro" id="IPR050699">
    <property type="entry name" value="RNA-DNA_Helicase"/>
</dbReference>
<evidence type="ECO:0000256" key="3">
    <source>
        <dbReference type="ARBA" id="ARBA00022806"/>
    </source>
</evidence>
<organism evidence="6 7">
    <name type="scientific">Prorocentrum cordatum</name>
    <dbReference type="NCBI Taxonomy" id="2364126"/>
    <lineage>
        <taxon>Eukaryota</taxon>
        <taxon>Sar</taxon>
        <taxon>Alveolata</taxon>
        <taxon>Dinophyceae</taxon>
        <taxon>Prorocentrales</taxon>
        <taxon>Prorocentraceae</taxon>
        <taxon>Prorocentrum</taxon>
    </lineage>
</organism>
<sequence>MFLEALQEARLAGARACAERRSDTEGRPAAEVAALSELFPYPLDEPQREAARRLAEGEDVLCCMPTGSGKTAVGLFAVWRSLLRGRRAYFTTPLKALSGQKRRELSAIFGQGAVGLVTGDHSVLPGAPVVVMTTEVFRNLLYLPNSDASSSSLGLDQLDCVVLDELHFINNPSRGVAWEEAIIHCPPGVQILGLSATVGGDPEVFCQWWARTRGRGRRCRLVSSDWRPVPLHFYVLQELERRRAKRLYHLADSGSLQHARAGCCADAEQEMTKNSFTVIIDSDVDVMIYSRHLNQCQANGLLTGAILVNETLQALQGASMDVQGIDVGAKPEPNTTEVAWKHLSELKEEAFRQTIPKASTFANEQDELS</sequence>
<comment type="caution">
    <text evidence="6">The sequence shown here is derived from an EMBL/GenBank/DDBJ whole genome shotgun (WGS) entry which is preliminary data.</text>
</comment>
<evidence type="ECO:0000256" key="4">
    <source>
        <dbReference type="ARBA" id="ARBA00022840"/>
    </source>
</evidence>
<keyword evidence="3" id="KW-0347">Helicase</keyword>
<gene>
    <name evidence="6" type="ORF">PCOR1329_LOCUS56708</name>
</gene>
<dbReference type="InterPro" id="IPR027417">
    <property type="entry name" value="P-loop_NTPase"/>
</dbReference>
<reference evidence="6" key="1">
    <citation type="submission" date="2023-10" db="EMBL/GenBank/DDBJ databases">
        <authorList>
            <person name="Chen Y."/>
            <person name="Shah S."/>
            <person name="Dougan E. K."/>
            <person name="Thang M."/>
            <person name="Chan C."/>
        </authorList>
    </citation>
    <scope>NUCLEOTIDE SEQUENCE [LARGE SCALE GENOMIC DNA]</scope>
</reference>
<dbReference type="PROSITE" id="PS51192">
    <property type="entry name" value="HELICASE_ATP_BIND_1"/>
    <property type="match status" value="1"/>
</dbReference>
<dbReference type="SMART" id="SM00487">
    <property type="entry name" value="DEXDc"/>
    <property type="match status" value="1"/>
</dbReference>
<name>A0ABN9VC79_9DINO</name>